<feature type="region of interest" description="Disordered" evidence="1">
    <location>
        <begin position="1"/>
        <end position="58"/>
    </location>
</feature>
<name>A0AAX6HP13_IRIPA</name>
<dbReference type="EMBL" id="JANAVB010007399">
    <property type="protein sequence ID" value="KAJ6842750.1"/>
    <property type="molecule type" value="Genomic_DNA"/>
</dbReference>
<reference evidence="2" key="1">
    <citation type="journal article" date="2023" name="GigaByte">
        <title>Genome assembly of the bearded iris, Iris pallida Lam.</title>
        <authorList>
            <person name="Bruccoleri R.E."/>
            <person name="Oakeley E.J."/>
            <person name="Faust A.M.E."/>
            <person name="Altorfer M."/>
            <person name="Dessus-Babus S."/>
            <person name="Burckhardt D."/>
            <person name="Oertli M."/>
            <person name="Naumann U."/>
            <person name="Petersen F."/>
            <person name="Wong J."/>
        </authorList>
    </citation>
    <scope>NUCLEOTIDE SEQUENCE</scope>
    <source>
        <strain evidence="2">GSM-AAB239-AS_SAM_17_03QT</strain>
    </source>
</reference>
<dbReference type="PANTHER" id="PTHR34958:SF1">
    <property type="entry name" value="ARMADILLO-LIKE HELICAL DOMAIN-CONTAINING PROTEIN"/>
    <property type="match status" value="1"/>
</dbReference>
<protein>
    <submittedName>
        <fullName evidence="2">Uncharacterized protein</fullName>
    </submittedName>
</protein>
<feature type="region of interest" description="Disordered" evidence="1">
    <location>
        <begin position="250"/>
        <end position="282"/>
    </location>
</feature>
<dbReference type="PANTHER" id="PTHR34958">
    <property type="entry name" value="CONDITIONAL LOSS-OF-GROWTH 1"/>
    <property type="match status" value="1"/>
</dbReference>
<keyword evidence="3" id="KW-1185">Reference proteome</keyword>
<comment type="caution">
    <text evidence="2">The sequence shown here is derived from an EMBL/GenBank/DDBJ whole genome shotgun (WGS) entry which is preliminary data.</text>
</comment>
<accession>A0AAX6HP13</accession>
<dbReference type="Proteomes" id="UP001140949">
    <property type="component" value="Unassembled WGS sequence"/>
</dbReference>
<dbReference type="AlphaFoldDB" id="A0AAX6HP13"/>
<organism evidence="2 3">
    <name type="scientific">Iris pallida</name>
    <name type="common">Sweet iris</name>
    <dbReference type="NCBI Taxonomy" id="29817"/>
    <lineage>
        <taxon>Eukaryota</taxon>
        <taxon>Viridiplantae</taxon>
        <taxon>Streptophyta</taxon>
        <taxon>Embryophyta</taxon>
        <taxon>Tracheophyta</taxon>
        <taxon>Spermatophyta</taxon>
        <taxon>Magnoliopsida</taxon>
        <taxon>Liliopsida</taxon>
        <taxon>Asparagales</taxon>
        <taxon>Iridaceae</taxon>
        <taxon>Iridoideae</taxon>
        <taxon>Irideae</taxon>
        <taxon>Iris</taxon>
    </lineage>
</organism>
<gene>
    <name evidence="2" type="ORF">M6B38_298395</name>
</gene>
<evidence type="ECO:0000313" key="3">
    <source>
        <dbReference type="Proteomes" id="UP001140949"/>
    </source>
</evidence>
<feature type="compositionally biased region" description="Basic and acidic residues" evidence="1">
    <location>
        <begin position="254"/>
        <end position="265"/>
    </location>
</feature>
<sequence length="1234" mass="137834">MPLDKQGHGSRRTPPKYSPSRTPARAGSRLYPTPPVATSPSQRQQRTPPPPRKPPEPLRRAVADCLSAAASNLHSSSPVPSAESARTLRDYIANPSTTDMAYTFLLEHALAERDRSPAVVSRCVALLKRYLLRYIPKVQTLRHIDIFCEYSMVECESFTNPRGSLWSKSLSQQPRTLPVAVNTSFPSPHVSSSAPSSLVKSLSYVRSLVARHIPKLSFQPLAQSGLSASTKQSLPNLSSILSRSLTSHLSPEVVDSRESPQRKEGSAQSTLSVSNLDPVDEGDRNRTISFDLLTWRWSGSREHQPSSSTRESDGVLGPQDARMHGFLEVGAAALLIGDIDAKSKDQAWKYSMTQHLPVIDQLLEPSTAISASNIVSIHSHLKAITGSKRLKLGPEQLWANLPVSTYHPRARPLFQYRHYSEQQPLRLNPAEISEVIAEVCLESSSPNMNFLSTMSPLTKNNRRPSTDVAASVLIKLVIDMYMMDAGTAAPLTVSMLENMLDSQRVTSRTRVFDIILNLGVHAHLLEPVMHEDPPTIEEEVPQEPSLSSADLQTMGQIVAEKKMQQSKTLAIDKFESWILLILFEILRFLVQTQEQEEIVWASALSCLFYFVCDRGKILRSRLEGLDIRVIKTLLEVSSKHFWAEIIHCRLICMLTNMFYQAPNGSADAISDSPIFLSEQIDLLGGIDFICLEYSQANSREEKRNLFLVLLDFVLHQIKETSSAAGVSSFVYDEIQLVASMLSLADAPEAFYIAVKHGVEGIGEILRRPISAAMSKTSNYERLDLLLDKITRKLDATICTFTRLDDEFSDMIQITKSYSSLDCIKDGLGGADIRMQVQLAWATLHSLLHSERSTYHHHGYIWLAELLLSEINDYRDRSIWENIGKLQEQIGAAANQDITTSSSVPLSISILCGLLKSKHNHIRWGFLFVMEKLLMRLKLLLDESELDNRNHEDAMNYDHSENHLKKANSVIEIMSCALSLLVQINETDRINILKMCDILFSQLCLRTHCAKEIPPEDFQCSNYHYGYTNEYCEGEIATHVSQYPQEMKNLYKDELPGKTSNGARINQSDPSYETASMAALLLRGHATVPMQLVARVPTSLFYWPLIQLAGAATDDIALDVAVGSKGGGNLPGSTSDIRAALLLLLIGKCSADSIAFLEVEGEEFFRGLLDDTDSRVAYYTSAFLLKRMMTEEPEDYQRMLQNLIIKAQQSNNEKLLENPYLQMRGILQLSNDPGA</sequence>
<reference evidence="2" key="2">
    <citation type="submission" date="2023-04" db="EMBL/GenBank/DDBJ databases">
        <authorList>
            <person name="Bruccoleri R.E."/>
            <person name="Oakeley E.J."/>
            <person name="Faust A.-M."/>
            <person name="Dessus-Babus S."/>
            <person name="Altorfer M."/>
            <person name="Burckhardt D."/>
            <person name="Oertli M."/>
            <person name="Naumann U."/>
            <person name="Petersen F."/>
            <person name="Wong J."/>
        </authorList>
    </citation>
    <scope>NUCLEOTIDE SEQUENCE</scope>
    <source>
        <strain evidence="2">GSM-AAB239-AS_SAM_17_03QT</strain>
        <tissue evidence="2">Leaf</tissue>
    </source>
</reference>
<proteinExistence type="predicted"/>
<feature type="compositionally biased region" description="Polar residues" evidence="1">
    <location>
        <begin position="266"/>
        <end position="275"/>
    </location>
</feature>
<evidence type="ECO:0000313" key="2">
    <source>
        <dbReference type="EMBL" id="KAJ6842750.1"/>
    </source>
</evidence>
<evidence type="ECO:0000256" key="1">
    <source>
        <dbReference type="SAM" id="MobiDB-lite"/>
    </source>
</evidence>